<dbReference type="Proteomes" id="UP000238296">
    <property type="component" value="Unassembled WGS sequence"/>
</dbReference>
<feature type="compositionally biased region" description="Basic residues" evidence="1">
    <location>
        <begin position="166"/>
        <end position="175"/>
    </location>
</feature>
<feature type="region of interest" description="Disordered" evidence="1">
    <location>
        <begin position="274"/>
        <end position="313"/>
    </location>
</feature>
<comment type="caution">
    <text evidence="2">The sequence shown here is derived from an EMBL/GenBank/DDBJ whole genome shotgun (WGS) entry which is preliminary data.</text>
</comment>
<proteinExistence type="predicted"/>
<feature type="region of interest" description="Disordered" evidence="1">
    <location>
        <begin position="163"/>
        <end position="182"/>
    </location>
</feature>
<organism evidence="2 3">
    <name type="scientific">Mycobacterium talmoniae</name>
    <dbReference type="NCBI Taxonomy" id="1858794"/>
    <lineage>
        <taxon>Bacteria</taxon>
        <taxon>Bacillati</taxon>
        <taxon>Actinomycetota</taxon>
        <taxon>Actinomycetes</taxon>
        <taxon>Mycobacteriales</taxon>
        <taxon>Mycobacteriaceae</taxon>
        <taxon>Mycobacterium</taxon>
    </lineage>
</organism>
<evidence type="ECO:0000256" key="1">
    <source>
        <dbReference type="SAM" id="MobiDB-lite"/>
    </source>
</evidence>
<evidence type="ECO:0000313" key="3">
    <source>
        <dbReference type="Proteomes" id="UP000238296"/>
    </source>
</evidence>
<evidence type="ECO:0000313" key="2">
    <source>
        <dbReference type="EMBL" id="PQM48504.1"/>
    </source>
</evidence>
<dbReference type="AlphaFoldDB" id="A0A2S8BPB0"/>
<feature type="region of interest" description="Disordered" evidence="1">
    <location>
        <begin position="1"/>
        <end position="41"/>
    </location>
</feature>
<reference evidence="2 3" key="1">
    <citation type="journal article" date="2017" name="Int. J. Syst. Evol. Microbiol.">
        <title>Mycobacterium talmoniae sp. nov., a slowly growing mycobacterium isolated from human respiratory samples.</title>
        <authorList>
            <person name="Davidson R.M."/>
            <person name="DeGroote M.A."/>
            <person name="Marola J.L."/>
            <person name="Buss S."/>
            <person name="Jones V."/>
            <person name="McNeil M.R."/>
            <person name="Freifeld A.G."/>
            <person name="Elaine Epperson L."/>
            <person name="Hasan N.A."/>
            <person name="Jackson M."/>
            <person name="Iwen P.C."/>
            <person name="Salfinger M."/>
            <person name="Strong M."/>
        </authorList>
    </citation>
    <scope>NUCLEOTIDE SEQUENCE [LARGE SCALE GENOMIC DNA]</scope>
    <source>
        <strain evidence="2 3">ATCC BAA-2683</strain>
    </source>
</reference>
<accession>A0A2S8BPB0</accession>
<protein>
    <submittedName>
        <fullName evidence="2">Uncharacterized protein</fullName>
    </submittedName>
</protein>
<sequence length="334" mass="35994">MSLAAPRPAARPEKMQPPRKVPSNARYAVHTAAAEPGHLPGRVQPVERAAVGLEYPGVQVGFQAAQSLSGQDVQLDRDQRPGLRVGQPVRGHHPAQPVAQIGAGPADRGDLPVLAEPVGHFAVAGGDLGLHRRVVQRHHIRQPIHRGDQLAQRVRADKVHPAIHERLHRRRRPGLRPRGQQLAQAASGQVRVLLLAGQREFLLDDLLVEHEPGVVVAGSGDVLQRAQGVETRVQRARQPFAVGVQPQRRRTRDDPDAVPGPHRVVVGDALGVVPHPVPVDHPGARGFGDTDHPTVHVRGHPGDQLVGHPAHPLRPVLPHQLQVAADAAAGHDHR</sequence>
<name>A0A2S8BPB0_9MYCO</name>
<gene>
    <name evidence="2" type="ORF">C1Y40_01274</name>
</gene>
<dbReference type="EMBL" id="PPEA01000179">
    <property type="protein sequence ID" value="PQM48504.1"/>
    <property type="molecule type" value="Genomic_DNA"/>
</dbReference>